<protein>
    <submittedName>
        <fullName evidence="4">1-aminocyclopropane-1-carboxylate synthase-like protein 1</fullName>
    </submittedName>
</protein>
<dbReference type="InterPro" id="IPR004839">
    <property type="entry name" value="Aminotransferase_I/II_large"/>
</dbReference>
<feature type="non-terminal residue" evidence="4">
    <location>
        <position position="426"/>
    </location>
</feature>
<dbReference type="CDD" id="cd00609">
    <property type="entry name" value="AAT_like"/>
    <property type="match status" value="1"/>
</dbReference>
<dbReference type="Pfam" id="PF00155">
    <property type="entry name" value="Aminotran_1_2"/>
    <property type="match status" value="1"/>
</dbReference>
<dbReference type="PANTHER" id="PTHR43795:SF39">
    <property type="entry name" value="AMINOTRANSFERASE CLASS I_CLASSII DOMAIN-CONTAINING PROTEIN"/>
    <property type="match status" value="1"/>
</dbReference>
<dbReference type="STRING" id="407821.A0A087U7U7"/>
<dbReference type="PANTHER" id="PTHR43795">
    <property type="entry name" value="BIFUNCTIONAL ASPARTATE AMINOTRANSFERASE AND GLUTAMATE/ASPARTATE-PREPHENATE AMINOTRANSFERASE-RELATED"/>
    <property type="match status" value="1"/>
</dbReference>
<gene>
    <name evidence="4" type="ORF">X975_11075</name>
</gene>
<comment type="similarity">
    <text evidence="1">Belongs to the class-I pyridoxal-phosphate-dependent aminotransferase family.</text>
</comment>
<feature type="domain" description="Aminotransferase class I/classII large" evidence="3">
    <location>
        <begin position="72"/>
        <end position="414"/>
    </location>
</feature>
<dbReference type="InterPro" id="IPR015421">
    <property type="entry name" value="PyrdxlP-dep_Trfase_major"/>
</dbReference>
<dbReference type="InterPro" id="IPR015422">
    <property type="entry name" value="PyrdxlP-dep_Trfase_small"/>
</dbReference>
<dbReference type="GO" id="GO:0008483">
    <property type="term" value="F:transaminase activity"/>
    <property type="evidence" value="ECO:0007669"/>
    <property type="project" value="TreeGrafter"/>
</dbReference>
<dbReference type="InterPro" id="IPR015424">
    <property type="entry name" value="PyrdxlP-dep_Trfase"/>
</dbReference>
<evidence type="ECO:0000256" key="2">
    <source>
        <dbReference type="ARBA" id="ARBA00022898"/>
    </source>
</evidence>
<evidence type="ECO:0000313" key="4">
    <source>
        <dbReference type="EMBL" id="KFM73436.1"/>
    </source>
</evidence>
<dbReference type="AlphaFoldDB" id="A0A087U7U7"/>
<dbReference type="PROSITE" id="PS00105">
    <property type="entry name" value="AA_TRANSFER_CLASS_1"/>
    <property type="match status" value="1"/>
</dbReference>
<keyword evidence="5" id="KW-1185">Reference proteome</keyword>
<reference evidence="4 5" key="1">
    <citation type="submission" date="2013-11" db="EMBL/GenBank/DDBJ databases">
        <title>Genome sequencing of Stegodyphus mimosarum.</title>
        <authorList>
            <person name="Bechsgaard J."/>
        </authorList>
    </citation>
    <scope>NUCLEOTIDE SEQUENCE [LARGE SCALE GENOMIC DNA]</scope>
</reference>
<name>A0A087U7U7_STEMI</name>
<dbReference type="InterPro" id="IPR050478">
    <property type="entry name" value="Ethylene_sulfur-biosynth"/>
</dbReference>
<dbReference type="Gene3D" id="3.90.1150.10">
    <property type="entry name" value="Aspartate Aminotransferase, domain 1"/>
    <property type="match status" value="1"/>
</dbReference>
<evidence type="ECO:0000313" key="5">
    <source>
        <dbReference type="Proteomes" id="UP000054359"/>
    </source>
</evidence>
<dbReference type="PRINTS" id="PR00753">
    <property type="entry name" value="ACCSYNTHASE"/>
</dbReference>
<dbReference type="Proteomes" id="UP000054359">
    <property type="component" value="Unassembled WGS sequence"/>
</dbReference>
<sequence>MASYISRRAEVVKTWEDFLTKYLGICNSDEYDEEKNPEGFVNLATAVNNLCLDIVYPQLTSKDIWCCDSSMLLYREAYGIMRLRKAMATLMTVFLETHKPVEPTDLFCSTGVTSCIDLLTHCIADPGEVILAPTPIYGRICTDLKQRSQVELWPIPVITKDNEELFPVLTLDKIKNAYSAAVSQNQIVRGIFLINPNNPLGDIYSPDLLMDILIFAQKHKLHVIVDEVYALSVFPGGPQFHSVLKFPEIPDPDRTHVLYGLSKDFGVAGLRIGVIYTQCKELQKCLMQLSFFPNVPYPIMDIAARFIEDLEWCKMYISINKERLKTNFIACSAYLKKLGIHVRNSNAGFFLWLDFHPVCGSKSFEQERDFFLYLINKMHLYIVPGAEFFTAQPGWFRLTFSGSPNHLNEGLNRLENGIKNYKPLDL</sequence>
<accession>A0A087U7U7</accession>
<dbReference type="GO" id="GO:0006520">
    <property type="term" value="P:amino acid metabolic process"/>
    <property type="evidence" value="ECO:0007669"/>
    <property type="project" value="TreeGrafter"/>
</dbReference>
<dbReference type="InterPro" id="IPR004838">
    <property type="entry name" value="NHTrfase_class1_PyrdxlP-BS"/>
</dbReference>
<dbReference type="EMBL" id="KK118615">
    <property type="protein sequence ID" value="KFM73436.1"/>
    <property type="molecule type" value="Genomic_DNA"/>
</dbReference>
<organism evidence="4 5">
    <name type="scientific">Stegodyphus mimosarum</name>
    <name type="common">African social velvet spider</name>
    <dbReference type="NCBI Taxonomy" id="407821"/>
    <lineage>
        <taxon>Eukaryota</taxon>
        <taxon>Metazoa</taxon>
        <taxon>Ecdysozoa</taxon>
        <taxon>Arthropoda</taxon>
        <taxon>Chelicerata</taxon>
        <taxon>Arachnida</taxon>
        <taxon>Araneae</taxon>
        <taxon>Araneomorphae</taxon>
        <taxon>Entelegynae</taxon>
        <taxon>Eresoidea</taxon>
        <taxon>Eresidae</taxon>
        <taxon>Stegodyphus</taxon>
    </lineage>
</organism>
<dbReference type="Gene3D" id="3.40.640.10">
    <property type="entry name" value="Type I PLP-dependent aspartate aminotransferase-like (Major domain)"/>
    <property type="match status" value="1"/>
</dbReference>
<dbReference type="OrthoDB" id="10262468at2759"/>
<proteinExistence type="inferred from homology"/>
<dbReference type="GO" id="GO:0030170">
    <property type="term" value="F:pyridoxal phosphate binding"/>
    <property type="evidence" value="ECO:0007669"/>
    <property type="project" value="InterPro"/>
</dbReference>
<keyword evidence="2" id="KW-0663">Pyridoxal phosphate</keyword>
<evidence type="ECO:0000256" key="1">
    <source>
        <dbReference type="ARBA" id="ARBA00007441"/>
    </source>
</evidence>
<dbReference type="SUPFAM" id="SSF53383">
    <property type="entry name" value="PLP-dependent transferases"/>
    <property type="match status" value="1"/>
</dbReference>
<dbReference type="OMA" id="HIAQKCL"/>
<evidence type="ECO:0000259" key="3">
    <source>
        <dbReference type="Pfam" id="PF00155"/>
    </source>
</evidence>